<dbReference type="GO" id="GO:0016787">
    <property type="term" value="F:hydrolase activity"/>
    <property type="evidence" value="ECO:0007669"/>
    <property type="project" value="UniProtKB-KW"/>
</dbReference>
<sequence length="523" mass="57001">MITYILFTLFLLSRALASGDLAVRASTGIYAGQLNSNFSSVREFLNVPYGLSTSGSRRWLPPKKVPSSSKHYDSTKFPPSCSQYVSRIKSVYNQVVPEYQIYDGSENTTAGLFAETTSEDCLSLGVWTPADATSASSLPVALFMTGGGFVTGGVQIPYQLPQRWVSRTQGHVVVTINYRLNIMGFPNAAGLDNQNLGLLDQRLALEWVRDNIRYFGGDPSAITLWGQSAGSASTDFQNYAFYHDPIARAFFMQSGTVVNRTNNLDYDHTNFTFVAKKLGCNFPEDGESELKCMRKVPVSLIENFVGQYQDNTTLVTPHQPAIAFTPIADEKVVFANVSQRYAEGKVSKAPALMSTCADEGASLSPYPGTPGNSFTGVNQTAANIITFGTVCGAAWSSTLRHAAGLVSYRYQYAGNWSNVSPLPWMGPYHASDLPMIFGAYDVARGGGTELERETSATMEDYLLAFLKDPYDGPKKMGWIPFDPTASNGGTILRFGADGKTVQNATGHEVQDWCYGNGTYDFSP</sequence>
<comment type="caution">
    <text evidence="5">The sequence shown here is derived from an EMBL/GenBank/DDBJ whole genome shotgun (WGS) entry which is preliminary data.</text>
</comment>
<evidence type="ECO:0000256" key="2">
    <source>
        <dbReference type="ARBA" id="ARBA00022801"/>
    </source>
</evidence>
<evidence type="ECO:0000313" key="6">
    <source>
        <dbReference type="Proteomes" id="UP000799772"/>
    </source>
</evidence>
<keyword evidence="3" id="KW-0732">Signal</keyword>
<gene>
    <name evidence="5" type="ORF">NA57DRAFT_43939</name>
</gene>
<dbReference type="AlphaFoldDB" id="A0A9P4IBX4"/>
<protein>
    <recommendedName>
        <fullName evidence="3">Carboxylic ester hydrolase</fullName>
        <ecNumber evidence="3">3.1.1.-</ecNumber>
    </recommendedName>
</protein>
<feature type="domain" description="Carboxylesterase type B" evidence="4">
    <location>
        <begin position="22"/>
        <end position="365"/>
    </location>
</feature>
<evidence type="ECO:0000259" key="4">
    <source>
        <dbReference type="Pfam" id="PF00135"/>
    </source>
</evidence>
<dbReference type="InterPro" id="IPR002018">
    <property type="entry name" value="CarbesteraseB"/>
</dbReference>
<evidence type="ECO:0000256" key="1">
    <source>
        <dbReference type="ARBA" id="ARBA00005964"/>
    </source>
</evidence>
<proteinExistence type="inferred from homology"/>
<dbReference type="InterPro" id="IPR050309">
    <property type="entry name" value="Type-B_Carboxylest/Lipase"/>
</dbReference>
<dbReference type="PANTHER" id="PTHR11559">
    <property type="entry name" value="CARBOXYLESTERASE"/>
    <property type="match status" value="1"/>
</dbReference>
<dbReference type="Pfam" id="PF00135">
    <property type="entry name" value="COesterase"/>
    <property type="match status" value="1"/>
</dbReference>
<dbReference type="SUPFAM" id="SSF53474">
    <property type="entry name" value="alpha/beta-Hydrolases"/>
    <property type="match status" value="1"/>
</dbReference>
<organism evidence="5 6">
    <name type="scientific">Rhizodiscina lignyota</name>
    <dbReference type="NCBI Taxonomy" id="1504668"/>
    <lineage>
        <taxon>Eukaryota</taxon>
        <taxon>Fungi</taxon>
        <taxon>Dikarya</taxon>
        <taxon>Ascomycota</taxon>
        <taxon>Pezizomycotina</taxon>
        <taxon>Dothideomycetes</taxon>
        <taxon>Pleosporomycetidae</taxon>
        <taxon>Aulographales</taxon>
        <taxon>Rhizodiscinaceae</taxon>
        <taxon>Rhizodiscina</taxon>
    </lineage>
</organism>
<reference evidence="5" key="1">
    <citation type="journal article" date="2020" name="Stud. Mycol.">
        <title>101 Dothideomycetes genomes: a test case for predicting lifestyles and emergence of pathogens.</title>
        <authorList>
            <person name="Haridas S."/>
            <person name="Albert R."/>
            <person name="Binder M."/>
            <person name="Bloem J."/>
            <person name="Labutti K."/>
            <person name="Salamov A."/>
            <person name="Andreopoulos B."/>
            <person name="Baker S."/>
            <person name="Barry K."/>
            <person name="Bills G."/>
            <person name="Bluhm B."/>
            <person name="Cannon C."/>
            <person name="Castanera R."/>
            <person name="Culley D."/>
            <person name="Daum C."/>
            <person name="Ezra D."/>
            <person name="Gonzalez J."/>
            <person name="Henrissat B."/>
            <person name="Kuo A."/>
            <person name="Liang C."/>
            <person name="Lipzen A."/>
            <person name="Lutzoni F."/>
            <person name="Magnuson J."/>
            <person name="Mondo S."/>
            <person name="Nolan M."/>
            <person name="Ohm R."/>
            <person name="Pangilinan J."/>
            <person name="Park H.-J."/>
            <person name="Ramirez L."/>
            <person name="Alfaro M."/>
            <person name="Sun H."/>
            <person name="Tritt A."/>
            <person name="Yoshinaga Y."/>
            <person name="Zwiers L.-H."/>
            <person name="Turgeon B."/>
            <person name="Goodwin S."/>
            <person name="Spatafora J."/>
            <person name="Crous P."/>
            <person name="Grigoriev I."/>
        </authorList>
    </citation>
    <scope>NUCLEOTIDE SEQUENCE</scope>
    <source>
        <strain evidence="5">CBS 133067</strain>
    </source>
</reference>
<comment type="similarity">
    <text evidence="1 3">Belongs to the type-B carboxylesterase/lipase family.</text>
</comment>
<dbReference type="InterPro" id="IPR029058">
    <property type="entry name" value="AB_hydrolase_fold"/>
</dbReference>
<feature type="signal peptide" evidence="3">
    <location>
        <begin position="1"/>
        <end position="17"/>
    </location>
</feature>
<accession>A0A9P4IBX4</accession>
<dbReference type="Proteomes" id="UP000799772">
    <property type="component" value="Unassembled WGS sequence"/>
</dbReference>
<dbReference type="PROSITE" id="PS00122">
    <property type="entry name" value="CARBOXYLESTERASE_B_1"/>
    <property type="match status" value="1"/>
</dbReference>
<dbReference type="EC" id="3.1.1.-" evidence="3"/>
<evidence type="ECO:0000256" key="3">
    <source>
        <dbReference type="RuleBase" id="RU361235"/>
    </source>
</evidence>
<dbReference type="OrthoDB" id="408631at2759"/>
<dbReference type="Gene3D" id="3.40.50.1820">
    <property type="entry name" value="alpha/beta hydrolase"/>
    <property type="match status" value="1"/>
</dbReference>
<evidence type="ECO:0000313" key="5">
    <source>
        <dbReference type="EMBL" id="KAF2096079.1"/>
    </source>
</evidence>
<keyword evidence="6" id="KW-1185">Reference proteome</keyword>
<keyword evidence="2 3" id="KW-0378">Hydrolase</keyword>
<feature type="chain" id="PRO_5040532763" description="Carboxylic ester hydrolase" evidence="3">
    <location>
        <begin position="18"/>
        <end position="523"/>
    </location>
</feature>
<dbReference type="EMBL" id="ML978130">
    <property type="protein sequence ID" value="KAF2096079.1"/>
    <property type="molecule type" value="Genomic_DNA"/>
</dbReference>
<dbReference type="InterPro" id="IPR019826">
    <property type="entry name" value="Carboxylesterase_B_AS"/>
</dbReference>
<name>A0A9P4IBX4_9PEZI</name>